<dbReference type="EMBL" id="LT934119">
    <property type="protein sequence ID" value="VAI24930.1"/>
    <property type="molecule type" value="Genomic_DNA"/>
</dbReference>
<organism evidence="1 2">
    <name type="scientific">Triticum turgidum subsp. durum</name>
    <name type="common">Durum wheat</name>
    <name type="synonym">Triticum durum</name>
    <dbReference type="NCBI Taxonomy" id="4567"/>
    <lineage>
        <taxon>Eukaryota</taxon>
        <taxon>Viridiplantae</taxon>
        <taxon>Streptophyta</taxon>
        <taxon>Embryophyta</taxon>
        <taxon>Tracheophyta</taxon>
        <taxon>Spermatophyta</taxon>
        <taxon>Magnoliopsida</taxon>
        <taxon>Liliopsida</taxon>
        <taxon>Poales</taxon>
        <taxon>Poaceae</taxon>
        <taxon>BOP clade</taxon>
        <taxon>Pooideae</taxon>
        <taxon>Triticodae</taxon>
        <taxon>Triticeae</taxon>
        <taxon>Triticinae</taxon>
        <taxon>Triticum</taxon>
    </lineage>
</organism>
<sequence>MTSFVLKIFASPFFPYDPQQGTGFSFVALCSNCLQFQIAYFYTSSTFYSLWSCRGIMNTLFYQSVSYSGP</sequence>
<dbReference type="Proteomes" id="UP000324705">
    <property type="component" value="Chromosome 5A"/>
</dbReference>
<keyword evidence="2" id="KW-1185">Reference proteome</keyword>
<name>A0A9R0U555_TRITD</name>
<evidence type="ECO:0000313" key="1">
    <source>
        <dbReference type="EMBL" id="VAI24930.1"/>
    </source>
</evidence>
<dbReference type="AlphaFoldDB" id="A0A9R0U555"/>
<accession>A0A9R0U555</accession>
<dbReference type="Gramene" id="TRITD5Av1G243020.1">
    <property type="protein sequence ID" value="TRITD5Av1G243020.1"/>
    <property type="gene ID" value="TRITD5Av1G243020"/>
</dbReference>
<protein>
    <submittedName>
        <fullName evidence="1">Uncharacterized protein</fullName>
    </submittedName>
</protein>
<reference evidence="1 2" key="1">
    <citation type="submission" date="2017-09" db="EMBL/GenBank/DDBJ databases">
        <authorList>
            <consortium name="International Durum Wheat Genome Sequencing Consortium (IDWGSC)"/>
            <person name="Milanesi L."/>
        </authorList>
    </citation>
    <scope>NUCLEOTIDE SEQUENCE [LARGE SCALE GENOMIC DNA]</scope>
    <source>
        <strain evidence="2">cv. Svevo</strain>
    </source>
</reference>
<proteinExistence type="predicted"/>
<gene>
    <name evidence="1" type="ORF">TRITD_5Av1G243020</name>
</gene>
<evidence type="ECO:0000313" key="2">
    <source>
        <dbReference type="Proteomes" id="UP000324705"/>
    </source>
</evidence>